<comment type="caution">
    <text evidence="1">The sequence shown here is derived from an EMBL/GenBank/DDBJ whole genome shotgun (WGS) entry which is preliminary data.</text>
</comment>
<proteinExistence type="predicted"/>
<accession>A0ABQ3X3W8</accession>
<evidence type="ECO:0000313" key="1">
    <source>
        <dbReference type="EMBL" id="GID53186.1"/>
    </source>
</evidence>
<protein>
    <submittedName>
        <fullName evidence="1">Uncharacterized protein</fullName>
    </submittedName>
</protein>
<dbReference type="Proteomes" id="UP000612282">
    <property type="component" value="Unassembled WGS sequence"/>
</dbReference>
<dbReference type="RefSeq" id="WP_203794097.1">
    <property type="nucleotide sequence ID" value="NZ_BAAAQE010000076.1"/>
</dbReference>
<organism evidence="1 2">
    <name type="scientific">Actinoplanes couchii</name>
    <dbReference type="NCBI Taxonomy" id="403638"/>
    <lineage>
        <taxon>Bacteria</taxon>
        <taxon>Bacillati</taxon>
        <taxon>Actinomycetota</taxon>
        <taxon>Actinomycetes</taxon>
        <taxon>Micromonosporales</taxon>
        <taxon>Micromonosporaceae</taxon>
        <taxon>Actinoplanes</taxon>
    </lineage>
</organism>
<name>A0ABQ3X3W8_9ACTN</name>
<keyword evidence="2" id="KW-1185">Reference proteome</keyword>
<reference evidence="1 2" key="1">
    <citation type="submission" date="2021-01" db="EMBL/GenBank/DDBJ databases">
        <title>Whole genome shotgun sequence of Actinoplanes couchii NBRC 106145.</title>
        <authorList>
            <person name="Komaki H."/>
            <person name="Tamura T."/>
        </authorList>
    </citation>
    <scope>NUCLEOTIDE SEQUENCE [LARGE SCALE GENOMIC DNA]</scope>
    <source>
        <strain evidence="1 2">NBRC 106145</strain>
    </source>
</reference>
<evidence type="ECO:0000313" key="2">
    <source>
        <dbReference type="Proteomes" id="UP000612282"/>
    </source>
</evidence>
<sequence>MSDPVLTTPPELAGQAFETAVREKAAKLRQELIRQTLEDSTSWAKAINDKWADDHPGEWDALPISTAEADMYRDRVRTQDYEWVVPSFERFLDPDPDALNPVIESLAAIEGMLEGRASADGAWVGASPGLARINDVRGEMGHWEGAFRDNFIDHLVTPLQTMVPNQRELIRYSRNAVEGAKIVHIRFRKSVLTMLDNAISATQQLSNSACTGADAMKWGSIALCVIGTVGGALAGGAGALAAAVIIDVAGTIGGGLVPADKEQTKLDLAADTATEVAAKVLNAQSVLGNDTYQAEEDIAKSLRELHRGLVAERRKTLTSNESGPFGVATPLLADATPAQITAGSLRPLR</sequence>
<gene>
    <name evidence="1" type="ORF">Aco03nite_015900</name>
</gene>
<dbReference type="EMBL" id="BOMG01000026">
    <property type="protein sequence ID" value="GID53186.1"/>
    <property type="molecule type" value="Genomic_DNA"/>
</dbReference>